<reference evidence="4 5" key="1">
    <citation type="submission" date="2018-09" db="EMBL/GenBank/DDBJ databases">
        <title>Complete genome sequence of the hydrocarbonoclastic bacterium Alcaligenes aquatilis QD168, isolated from a crude-oil polluted marine sediment of Central Chile.</title>
        <authorList>
            <person name="Duran R.E."/>
            <person name="Barra B."/>
            <person name="Salva-Serra F."/>
            <person name="Mendez V."/>
            <person name="Moore E.R.B."/>
            <person name="Seeger M."/>
        </authorList>
    </citation>
    <scope>NUCLEOTIDE SEQUENCE [LARGE SCALE GENOMIC DNA]</scope>
    <source>
        <strain evidence="4 5">QD168</strain>
    </source>
</reference>
<dbReference type="RefSeq" id="WP_121738345.1">
    <property type="nucleotide sequence ID" value="NZ_CP032153.1"/>
</dbReference>
<feature type="chain" id="PRO_5017965414" evidence="3">
    <location>
        <begin position="23"/>
        <end position="242"/>
    </location>
</feature>
<feature type="coiled-coil region" evidence="1">
    <location>
        <begin position="36"/>
        <end position="70"/>
    </location>
</feature>
<feature type="signal peptide" evidence="3">
    <location>
        <begin position="1"/>
        <end position="22"/>
    </location>
</feature>
<proteinExistence type="predicted"/>
<evidence type="ECO:0000256" key="1">
    <source>
        <dbReference type="SAM" id="Coils"/>
    </source>
</evidence>
<organism evidence="4 5">
    <name type="scientific">Alcaligenes aquatilis</name>
    <dbReference type="NCBI Taxonomy" id="323284"/>
    <lineage>
        <taxon>Bacteria</taxon>
        <taxon>Pseudomonadati</taxon>
        <taxon>Pseudomonadota</taxon>
        <taxon>Betaproteobacteria</taxon>
        <taxon>Burkholderiales</taxon>
        <taxon>Alcaligenaceae</taxon>
        <taxon>Alcaligenes</taxon>
    </lineage>
</organism>
<gene>
    <name evidence="4" type="primary">trbJ</name>
    <name evidence="4" type="ORF">D3M96_05860</name>
</gene>
<dbReference type="AlphaFoldDB" id="A0A3G2HSI1"/>
<evidence type="ECO:0000313" key="4">
    <source>
        <dbReference type="EMBL" id="AYN20096.1"/>
    </source>
</evidence>
<name>A0A3G2HSI1_9BURK</name>
<dbReference type="InterPro" id="IPR014147">
    <property type="entry name" value="T4SS_TrbJ"/>
</dbReference>
<keyword evidence="3" id="KW-0732">Signal</keyword>
<dbReference type="KEGG" id="aaqu:D3M96_05860"/>
<dbReference type="NCBIfam" id="TIGR02780">
    <property type="entry name" value="TrbJ_Ti"/>
    <property type="match status" value="1"/>
</dbReference>
<evidence type="ECO:0000313" key="5">
    <source>
        <dbReference type="Proteomes" id="UP000268070"/>
    </source>
</evidence>
<dbReference type="EMBL" id="CP032153">
    <property type="protein sequence ID" value="AYN20096.1"/>
    <property type="molecule type" value="Genomic_DNA"/>
</dbReference>
<protein>
    <submittedName>
        <fullName evidence="4">P-type conjugative transfer protein TrbJ</fullName>
    </submittedName>
</protein>
<dbReference type="SUPFAM" id="SSF101082">
    <property type="entry name" value="Typo IV secretion system protein TraC"/>
    <property type="match status" value="1"/>
</dbReference>
<dbReference type="NCBIfam" id="NF010448">
    <property type="entry name" value="PRK13874.1"/>
    <property type="match status" value="1"/>
</dbReference>
<dbReference type="OrthoDB" id="9807335at2"/>
<evidence type="ECO:0000256" key="2">
    <source>
        <dbReference type="SAM" id="MobiDB-lite"/>
    </source>
</evidence>
<dbReference type="Proteomes" id="UP000268070">
    <property type="component" value="Chromosome"/>
</dbReference>
<feature type="region of interest" description="Disordered" evidence="2">
    <location>
        <begin position="223"/>
        <end position="242"/>
    </location>
</feature>
<sequence>MNKPLMLLLAGALMLATPAAHAWRTVFDPSNYTQNVMTAARTLEQINNQIQQLQNEAQMLMNQGKNLARLDFDSTHRLRANLSTTMRLVDQARGLAFDVSRLDGEFARLYPEQYGAAVSGDQMTQDARERWTQSLESLRTSVTVQAQAMQNLKDDEGVLADIVAQSQSAAGALQATQATNQLLALQAKQAIQQQQLQIAQDRAVAIDKARAIADEERAREVRRRFKGDGQSQYTPAPVRFYD</sequence>
<evidence type="ECO:0000256" key="3">
    <source>
        <dbReference type="SAM" id="SignalP"/>
    </source>
</evidence>
<accession>A0A3G2HSI1</accession>
<keyword evidence="1" id="KW-0175">Coiled coil</keyword>